<sequence>MSSFRKPVVVITGASRGIGLAVTRLLLKNFNARVVALSRSQTPELLALASDDLLIVPCDVLIAIARPSSANESALNDAIAKAEQAYKHIDGLILNAGILDPLGPIGGDAPISAWKNHFDVNFFSLVTALKAALPALRKSDLGGKVVFVSSGAAVKGSAGWGPYSAGKAATNSLCRTIAEEEPSIVSVALRPGMVDTSMQTTLRANEGSVLADKDHEKFVKAYEQGKLVKPEDAGHVIAALALRAQPALSGQFISWDSDECKPYRAG</sequence>
<comment type="similarity">
    <text evidence="1 4">Belongs to the short-chain dehydrogenases/reductases (SDR) family.</text>
</comment>
<dbReference type="InterPro" id="IPR020904">
    <property type="entry name" value="Sc_DH/Rdtase_CS"/>
</dbReference>
<reference evidence="6" key="1">
    <citation type="submission" date="2020-07" db="EMBL/GenBank/DDBJ databases">
        <authorList>
            <person name="Nieuwenhuis M."/>
            <person name="Van De Peppel L.J.J."/>
        </authorList>
    </citation>
    <scope>NUCLEOTIDE SEQUENCE</scope>
    <source>
        <strain evidence="6">AP01</strain>
        <tissue evidence="6">Mycelium</tissue>
    </source>
</reference>
<dbReference type="OrthoDB" id="9876299at2759"/>
<proteinExistence type="inferred from homology"/>
<dbReference type="PROSITE" id="PS00061">
    <property type="entry name" value="ADH_SHORT"/>
    <property type="match status" value="1"/>
</dbReference>
<dbReference type="Proteomes" id="UP000775547">
    <property type="component" value="Unassembled WGS sequence"/>
</dbReference>
<keyword evidence="3" id="KW-0560">Oxidoreductase</keyword>
<dbReference type="SUPFAM" id="SSF51735">
    <property type="entry name" value="NAD(P)-binding Rossmann-fold domains"/>
    <property type="match status" value="1"/>
</dbReference>
<evidence type="ECO:0000313" key="7">
    <source>
        <dbReference type="Proteomes" id="UP000775547"/>
    </source>
</evidence>
<dbReference type="PRINTS" id="PR00081">
    <property type="entry name" value="GDHRDH"/>
</dbReference>
<dbReference type="InterPro" id="IPR057326">
    <property type="entry name" value="KR_dom"/>
</dbReference>
<evidence type="ECO:0000313" key="6">
    <source>
        <dbReference type="EMBL" id="KAG5648999.1"/>
    </source>
</evidence>
<evidence type="ECO:0000256" key="4">
    <source>
        <dbReference type="RuleBase" id="RU000363"/>
    </source>
</evidence>
<dbReference type="GO" id="GO:0050664">
    <property type="term" value="F:oxidoreductase activity, acting on NAD(P)H, oxygen as acceptor"/>
    <property type="evidence" value="ECO:0007669"/>
    <property type="project" value="TreeGrafter"/>
</dbReference>
<organism evidence="6 7">
    <name type="scientific">Asterophora parasitica</name>
    <dbReference type="NCBI Taxonomy" id="117018"/>
    <lineage>
        <taxon>Eukaryota</taxon>
        <taxon>Fungi</taxon>
        <taxon>Dikarya</taxon>
        <taxon>Basidiomycota</taxon>
        <taxon>Agaricomycotina</taxon>
        <taxon>Agaricomycetes</taxon>
        <taxon>Agaricomycetidae</taxon>
        <taxon>Agaricales</taxon>
        <taxon>Tricholomatineae</taxon>
        <taxon>Lyophyllaceae</taxon>
        <taxon>Asterophora</taxon>
    </lineage>
</organism>
<evidence type="ECO:0000256" key="1">
    <source>
        <dbReference type="ARBA" id="ARBA00006484"/>
    </source>
</evidence>
<dbReference type="PANTHER" id="PTHR43008:SF8">
    <property type="entry name" value="BENZIL REDUCTASE ((S)-BENZOIN FORMING) IRC24"/>
    <property type="match status" value="1"/>
</dbReference>
<evidence type="ECO:0000256" key="3">
    <source>
        <dbReference type="ARBA" id="ARBA00023002"/>
    </source>
</evidence>
<keyword evidence="7" id="KW-1185">Reference proteome</keyword>
<dbReference type="EMBL" id="JABCKV010000001">
    <property type="protein sequence ID" value="KAG5648999.1"/>
    <property type="molecule type" value="Genomic_DNA"/>
</dbReference>
<dbReference type="InterPro" id="IPR036291">
    <property type="entry name" value="NAD(P)-bd_dom_sf"/>
</dbReference>
<comment type="caution">
    <text evidence="6">The sequence shown here is derived from an EMBL/GenBank/DDBJ whole genome shotgun (WGS) entry which is preliminary data.</text>
</comment>
<protein>
    <recommendedName>
        <fullName evidence="5">Ketoreductase domain-containing protein</fullName>
    </recommendedName>
</protein>
<dbReference type="Gene3D" id="3.40.50.720">
    <property type="entry name" value="NAD(P)-binding Rossmann-like Domain"/>
    <property type="match status" value="1"/>
</dbReference>
<gene>
    <name evidence="6" type="ORF">DXG03_000348</name>
</gene>
<dbReference type="PANTHER" id="PTHR43008">
    <property type="entry name" value="BENZIL REDUCTASE"/>
    <property type="match status" value="1"/>
</dbReference>
<accession>A0A9P7GEE4</accession>
<evidence type="ECO:0000259" key="5">
    <source>
        <dbReference type="SMART" id="SM00822"/>
    </source>
</evidence>
<dbReference type="AlphaFoldDB" id="A0A9P7GEE4"/>
<feature type="domain" description="Ketoreductase" evidence="5">
    <location>
        <begin position="7"/>
        <end position="197"/>
    </location>
</feature>
<dbReference type="SMART" id="SM00822">
    <property type="entry name" value="PKS_KR"/>
    <property type="match status" value="1"/>
</dbReference>
<keyword evidence="2" id="KW-0521">NADP</keyword>
<dbReference type="Pfam" id="PF00106">
    <property type="entry name" value="adh_short"/>
    <property type="match status" value="1"/>
</dbReference>
<dbReference type="InterPro" id="IPR002347">
    <property type="entry name" value="SDR_fam"/>
</dbReference>
<dbReference type="PRINTS" id="PR00080">
    <property type="entry name" value="SDRFAMILY"/>
</dbReference>
<reference evidence="6" key="2">
    <citation type="submission" date="2021-10" db="EMBL/GenBank/DDBJ databases">
        <title>Phylogenomics reveals ancestral predisposition of the termite-cultivated fungus Termitomyces towards a domesticated lifestyle.</title>
        <authorList>
            <person name="Auxier B."/>
            <person name="Grum-Grzhimaylo A."/>
            <person name="Cardenas M.E."/>
            <person name="Lodge J.D."/>
            <person name="Laessoe T."/>
            <person name="Pedersen O."/>
            <person name="Smith M.E."/>
            <person name="Kuyper T.W."/>
            <person name="Franco-Molano E.A."/>
            <person name="Baroni T.J."/>
            <person name="Aanen D.K."/>
        </authorList>
    </citation>
    <scope>NUCLEOTIDE SEQUENCE</scope>
    <source>
        <strain evidence="6">AP01</strain>
        <tissue evidence="6">Mycelium</tissue>
    </source>
</reference>
<dbReference type="GO" id="GO:0016616">
    <property type="term" value="F:oxidoreductase activity, acting on the CH-OH group of donors, NAD or NADP as acceptor"/>
    <property type="evidence" value="ECO:0007669"/>
    <property type="project" value="UniProtKB-ARBA"/>
</dbReference>
<evidence type="ECO:0000256" key="2">
    <source>
        <dbReference type="ARBA" id="ARBA00022857"/>
    </source>
</evidence>
<name>A0A9P7GEE4_9AGAR</name>